<gene>
    <name evidence="5" type="ORF">D5H75_36920</name>
</gene>
<dbReference type="PROSITE" id="PS51078">
    <property type="entry name" value="ICLR_ED"/>
    <property type="match status" value="1"/>
</dbReference>
<dbReference type="SUPFAM" id="SSF46785">
    <property type="entry name" value="Winged helix' DNA-binding domain"/>
    <property type="match status" value="1"/>
</dbReference>
<comment type="caution">
    <text evidence="5">The sequence shown here is derived from an EMBL/GenBank/DDBJ whole genome shotgun (WGS) entry which is preliminary data.</text>
</comment>
<dbReference type="Gene3D" id="1.10.10.10">
    <property type="entry name" value="Winged helix-like DNA-binding domain superfamily/Winged helix DNA-binding domain"/>
    <property type="match status" value="1"/>
</dbReference>
<dbReference type="RefSeq" id="WP_119931254.1">
    <property type="nucleotide sequence ID" value="NZ_QZEY01000024.1"/>
</dbReference>
<dbReference type="PANTHER" id="PTHR30136:SF24">
    <property type="entry name" value="HTH-TYPE TRANSCRIPTIONAL REPRESSOR ALLR"/>
    <property type="match status" value="1"/>
</dbReference>
<dbReference type="SMART" id="SM00346">
    <property type="entry name" value="HTH_ICLR"/>
    <property type="match status" value="1"/>
</dbReference>
<evidence type="ECO:0000256" key="2">
    <source>
        <dbReference type="ARBA" id="ARBA00023125"/>
    </source>
</evidence>
<protein>
    <submittedName>
        <fullName evidence="5">IclR family transcriptional regulator</fullName>
    </submittedName>
</protein>
<dbReference type="InterPro" id="IPR029016">
    <property type="entry name" value="GAF-like_dom_sf"/>
</dbReference>
<dbReference type="InterPro" id="IPR014757">
    <property type="entry name" value="Tscrpt_reg_IclR_C"/>
</dbReference>
<dbReference type="InterPro" id="IPR050707">
    <property type="entry name" value="HTH_MetabolicPath_Reg"/>
</dbReference>
<keyword evidence="6" id="KW-1185">Reference proteome</keyword>
<dbReference type="PANTHER" id="PTHR30136">
    <property type="entry name" value="HELIX-TURN-HELIX TRANSCRIPTIONAL REGULATOR, ICLR FAMILY"/>
    <property type="match status" value="1"/>
</dbReference>
<keyword evidence="1" id="KW-0805">Transcription regulation</keyword>
<dbReference type="Gene3D" id="3.30.450.40">
    <property type="match status" value="1"/>
</dbReference>
<proteinExistence type="predicted"/>
<dbReference type="EMBL" id="QZEY01000024">
    <property type="protein sequence ID" value="RJL21721.1"/>
    <property type="molecule type" value="Genomic_DNA"/>
</dbReference>
<dbReference type="InterPro" id="IPR005471">
    <property type="entry name" value="Tscrpt_reg_IclR_N"/>
</dbReference>
<evidence type="ECO:0000259" key="4">
    <source>
        <dbReference type="PROSITE" id="PS51078"/>
    </source>
</evidence>
<dbReference type="GO" id="GO:0003700">
    <property type="term" value="F:DNA-binding transcription factor activity"/>
    <property type="evidence" value="ECO:0007669"/>
    <property type="project" value="TreeGrafter"/>
</dbReference>
<evidence type="ECO:0000256" key="1">
    <source>
        <dbReference type="ARBA" id="ARBA00023015"/>
    </source>
</evidence>
<accession>A0A3A4AQG9</accession>
<sequence length="250" mass="26937">MRNVVTAFAVLEKLAETHPADAAELAHRLGLPEPAVENSLLALAEVGWIRPEEEPGEPGEPVRWVLTGRPLVVGGHVVRREVLPRAAATVMQELAAHTGETVHLTIPDGDWMVLIDKVESRHETRNPAWIGGRAPMHASAAGLAVLAHLPAVRLETLSLDRFTGFTLTDRDVLKATLSEVRIRGYAVNPGMWRSDLNGVASAILDAAGTPVAAIGVSTVAARLPRTLWPQYGALTRDAATRITKRALREP</sequence>
<name>A0A3A4AQG9_9ACTN</name>
<dbReference type="OrthoDB" id="9807558at2"/>
<dbReference type="Pfam" id="PF09339">
    <property type="entry name" value="HTH_IclR"/>
    <property type="match status" value="1"/>
</dbReference>
<dbReference type="InterPro" id="IPR036390">
    <property type="entry name" value="WH_DNA-bd_sf"/>
</dbReference>
<dbReference type="GO" id="GO:0045892">
    <property type="term" value="P:negative regulation of DNA-templated transcription"/>
    <property type="evidence" value="ECO:0007669"/>
    <property type="project" value="TreeGrafter"/>
</dbReference>
<organism evidence="5 6">
    <name type="scientific">Bailinhaonella thermotolerans</name>
    <dbReference type="NCBI Taxonomy" id="1070861"/>
    <lineage>
        <taxon>Bacteria</taxon>
        <taxon>Bacillati</taxon>
        <taxon>Actinomycetota</taxon>
        <taxon>Actinomycetes</taxon>
        <taxon>Streptosporangiales</taxon>
        <taxon>Streptosporangiaceae</taxon>
        <taxon>Bailinhaonella</taxon>
    </lineage>
</organism>
<reference evidence="5 6" key="1">
    <citation type="submission" date="2018-09" db="EMBL/GenBank/DDBJ databases">
        <title>YIM 75507 draft genome.</title>
        <authorList>
            <person name="Tang S."/>
            <person name="Feng Y."/>
        </authorList>
    </citation>
    <scope>NUCLEOTIDE SEQUENCE [LARGE SCALE GENOMIC DNA]</scope>
    <source>
        <strain evidence="5 6">YIM 75507</strain>
    </source>
</reference>
<dbReference type="AlphaFoldDB" id="A0A3A4AQG9"/>
<dbReference type="SUPFAM" id="SSF55781">
    <property type="entry name" value="GAF domain-like"/>
    <property type="match status" value="1"/>
</dbReference>
<feature type="domain" description="IclR-ED" evidence="4">
    <location>
        <begin position="69"/>
        <end position="248"/>
    </location>
</feature>
<dbReference type="Pfam" id="PF01614">
    <property type="entry name" value="IclR_C"/>
    <property type="match status" value="1"/>
</dbReference>
<keyword evidence="2" id="KW-0238">DNA-binding</keyword>
<dbReference type="Proteomes" id="UP000265768">
    <property type="component" value="Unassembled WGS sequence"/>
</dbReference>
<evidence type="ECO:0000313" key="6">
    <source>
        <dbReference type="Proteomes" id="UP000265768"/>
    </source>
</evidence>
<dbReference type="GO" id="GO:0003677">
    <property type="term" value="F:DNA binding"/>
    <property type="evidence" value="ECO:0007669"/>
    <property type="project" value="UniProtKB-KW"/>
</dbReference>
<keyword evidence="3" id="KW-0804">Transcription</keyword>
<dbReference type="InterPro" id="IPR036388">
    <property type="entry name" value="WH-like_DNA-bd_sf"/>
</dbReference>
<evidence type="ECO:0000256" key="3">
    <source>
        <dbReference type="ARBA" id="ARBA00023163"/>
    </source>
</evidence>
<evidence type="ECO:0000313" key="5">
    <source>
        <dbReference type="EMBL" id="RJL21721.1"/>
    </source>
</evidence>